<dbReference type="AlphaFoldDB" id="A0A1S3K8W7"/>
<evidence type="ECO:0000313" key="7">
    <source>
        <dbReference type="Proteomes" id="UP000085678"/>
    </source>
</evidence>
<evidence type="ECO:0000256" key="3">
    <source>
        <dbReference type="ARBA" id="ARBA00023004"/>
    </source>
</evidence>
<evidence type="ECO:0000256" key="5">
    <source>
        <dbReference type="ARBA" id="ARBA00034078"/>
    </source>
</evidence>
<dbReference type="GO" id="GO:0046872">
    <property type="term" value="F:metal ion binding"/>
    <property type="evidence" value="ECO:0007669"/>
    <property type="project" value="UniProtKB-KW"/>
</dbReference>
<dbReference type="InterPro" id="IPR017941">
    <property type="entry name" value="Rieske_2Fe-2S"/>
</dbReference>
<proteinExistence type="predicted"/>
<evidence type="ECO:0000313" key="8">
    <source>
        <dbReference type="RefSeq" id="XP_013418942.1"/>
    </source>
</evidence>
<dbReference type="GO" id="GO:0051537">
    <property type="term" value="F:2 iron, 2 sulfur cluster binding"/>
    <property type="evidence" value="ECO:0007669"/>
    <property type="project" value="UniProtKB-KW"/>
</dbReference>
<dbReference type="Proteomes" id="UP000085678">
    <property type="component" value="Unplaced"/>
</dbReference>
<evidence type="ECO:0000256" key="4">
    <source>
        <dbReference type="ARBA" id="ARBA00023014"/>
    </source>
</evidence>
<reference evidence="8" key="1">
    <citation type="submission" date="2025-08" db="UniProtKB">
        <authorList>
            <consortium name="RefSeq"/>
        </authorList>
    </citation>
    <scope>IDENTIFICATION</scope>
    <source>
        <tissue evidence="8">Gonads</tissue>
    </source>
</reference>
<dbReference type="Gene3D" id="2.102.10.10">
    <property type="entry name" value="Rieske [2Fe-2S] iron-sulphur domain"/>
    <property type="match status" value="2"/>
</dbReference>
<dbReference type="InterPro" id="IPR054716">
    <property type="entry name" value="Sol_Rieske_ferrdox_dom"/>
</dbReference>
<evidence type="ECO:0000259" key="6">
    <source>
        <dbReference type="PROSITE" id="PS51296"/>
    </source>
</evidence>
<dbReference type="Pfam" id="PF22543">
    <property type="entry name" value="Rieske_4"/>
    <property type="match status" value="1"/>
</dbReference>
<dbReference type="PANTHER" id="PTHR21496">
    <property type="entry name" value="FERREDOXIN-RELATED"/>
    <property type="match status" value="1"/>
</dbReference>
<feature type="domain" description="Rieske" evidence="6">
    <location>
        <begin position="14"/>
        <end position="73"/>
    </location>
</feature>
<dbReference type="SUPFAM" id="SSF50022">
    <property type="entry name" value="ISP domain"/>
    <property type="match status" value="1"/>
</dbReference>
<keyword evidence="2" id="KW-0479">Metal-binding</keyword>
<evidence type="ECO:0000256" key="2">
    <source>
        <dbReference type="ARBA" id="ARBA00022723"/>
    </source>
</evidence>
<dbReference type="OrthoDB" id="426882at2759"/>
<name>A0A1S3K8W7_LINAN</name>
<keyword evidence="7" id="KW-1185">Reference proteome</keyword>
<organism evidence="7 8">
    <name type="scientific">Lingula anatina</name>
    <name type="common">Brachiopod</name>
    <name type="synonym">Lingula unguis</name>
    <dbReference type="NCBI Taxonomy" id="7574"/>
    <lineage>
        <taxon>Eukaryota</taxon>
        <taxon>Metazoa</taxon>
        <taxon>Spiralia</taxon>
        <taxon>Lophotrochozoa</taxon>
        <taxon>Brachiopoda</taxon>
        <taxon>Linguliformea</taxon>
        <taxon>Lingulata</taxon>
        <taxon>Lingulida</taxon>
        <taxon>Linguloidea</taxon>
        <taxon>Lingulidae</taxon>
        <taxon>Lingula</taxon>
    </lineage>
</organism>
<protein>
    <submittedName>
        <fullName evidence="8">Rieske domain-containing protein isoform X2</fullName>
    </submittedName>
</protein>
<gene>
    <name evidence="8" type="primary">LOC106179746</name>
</gene>
<keyword evidence="4" id="KW-0411">Iron-sulfur</keyword>
<accession>A0A1S3K8W7</accession>
<evidence type="ECO:0000256" key="1">
    <source>
        <dbReference type="ARBA" id="ARBA00022714"/>
    </source>
</evidence>
<comment type="cofactor">
    <cofactor evidence="5">
        <name>[2Fe-2S] cluster</name>
        <dbReference type="ChEBI" id="CHEBI:190135"/>
    </cofactor>
</comment>
<dbReference type="PROSITE" id="PS51296">
    <property type="entry name" value="RIESKE"/>
    <property type="match status" value="1"/>
</dbReference>
<dbReference type="GeneID" id="106179746"/>
<dbReference type="InterPro" id="IPR036922">
    <property type="entry name" value="Rieske_2Fe-2S_sf"/>
</dbReference>
<keyword evidence="3" id="KW-0408">Iron</keyword>
<sequence>MAESPSAPPMQEPVFVGRREDLVKAKKTKITVNDREIIIVYSTKGKLHAIDALCYHQGGSLFEGDIEAVNPRKSKTKTVWKTLGRKQRIHRLIDKEDDVYVELSDLTDKRESDYFYTEEGRNSISIM</sequence>
<dbReference type="PANTHER" id="PTHR21496:SF0">
    <property type="entry name" value="RIESKE DOMAIN-CONTAINING PROTEIN"/>
    <property type="match status" value="1"/>
</dbReference>
<dbReference type="RefSeq" id="XP_013418942.1">
    <property type="nucleotide sequence ID" value="XM_013563488.1"/>
</dbReference>
<keyword evidence="1" id="KW-0001">2Fe-2S</keyword>